<dbReference type="Gene3D" id="3.30.420.10">
    <property type="entry name" value="Ribonuclease H-like superfamily/Ribonuclease H"/>
    <property type="match status" value="1"/>
</dbReference>
<dbReference type="InterPro" id="IPR001584">
    <property type="entry name" value="Integrase_cat-core"/>
</dbReference>
<dbReference type="InterPro" id="IPR036397">
    <property type="entry name" value="RNaseH_sf"/>
</dbReference>
<organism evidence="2 3">
    <name type="scientific">Trifolium medium</name>
    <dbReference type="NCBI Taxonomy" id="97028"/>
    <lineage>
        <taxon>Eukaryota</taxon>
        <taxon>Viridiplantae</taxon>
        <taxon>Streptophyta</taxon>
        <taxon>Embryophyta</taxon>
        <taxon>Tracheophyta</taxon>
        <taxon>Spermatophyta</taxon>
        <taxon>Magnoliopsida</taxon>
        <taxon>eudicotyledons</taxon>
        <taxon>Gunneridae</taxon>
        <taxon>Pentapetalae</taxon>
        <taxon>rosids</taxon>
        <taxon>fabids</taxon>
        <taxon>Fabales</taxon>
        <taxon>Fabaceae</taxon>
        <taxon>Papilionoideae</taxon>
        <taxon>50 kb inversion clade</taxon>
        <taxon>NPAAA clade</taxon>
        <taxon>Hologalegina</taxon>
        <taxon>IRL clade</taxon>
        <taxon>Trifolieae</taxon>
        <taxon>Trifolium</taxon>
    </lineage>
</organism>
<evidence type="ECO:0000313" key="3">
    <source>
        <dbReference type="Proteomes" id="UP000265520"/>
    </source>
</evidence>
<dbReference type="PANTHER" id="PTHR48475:SF2">
    <property type="entry name" value="RIBONUCLEASE H"/>
    <property type="match status" value="1"/>
</dbReference>
<dbReference type="AlphaFoldDB" id="A0A392PYD9"/>
<evidence type="ECO:0000313" key="2">
    <source>
        <dbReference type="EMBL" id="MCI16727.1"/>
    </source>
</evidence>
<name>A0A392PYD9_9FABA</name>
<dbReference type="InterPro" id="IPR012337">
    <property type="entry name" value="RNaseH-like_sf"/>
</dbReference>
<dbReference type="PROSITE" id="PS50994">
    <property type="entry name" value="INTEGRASE"/>
    <property type="match status" value="1"/>
</dbReference>
<dbReference type="PANTHER" id="PTHR48475">
    <property type="entry name" value="RIBONUCLEASE H"/>
    <property type="match status" value="1"/>
</dbReference>
<feature type="domain" description="Integrase catalytic" evidence="1">
    <location>
        <begin position="1"/>
        <end position="61"/>
    </location>
</feature>
<dbReference type="GO" id="GO:0003676">
    <property type="term" value="F:nucleic acid binding"/>
    <property type="evidence" value="ECO:0007669"/>
    <property type="project" value="InterPro"/>
</dbReference>
<proteinExistence type="predicted"/>
<keyword evidence="3" id="KW-1185">Reference proteome</keyword>
<comment type="caution">
    <text evidence="2">The sequence shown here is derived from an EMBL/GenBank/DDBJ whole genome shotgun (WGS) entry which is preliminary data.</text>
</comment>
<protein>
    <submittedName>
        <fullName evidence="2">Gypsy retrotransposon integrase-like protein</fullName>
    </submittedName>
</protein>
<dbReference type="EMBL" id="LXQA010102139">
    <property type="protein sequence ID" value="MCI16727.1"/>
    <property type="molecule type" value="Genomic_DNA"/>
</dbReference>
<evidence type="ECO:0000259" key="1">
    <source>
        <dbReference type="PROSITE" id="PS50994"/>
    </source>
</evidence>
<dbReference type="GO" id="GO:0015074">
    <property type="term" value="P:DNA integration"/>
    <property type="evidence" value="ECO:0007669"/>
    <property type="project" value="InterPro"/>
</dbReference>
<dbReference type="Proteomes" id="UP000265520">
    <property type="component" value="Unassembled WGS sequence"/>
</dbReference>
<sequence length="126" mass="14539">TPQTNGQAEAVNRVILRGLKRRLDEANGNWAEELHHVLWAYRTTPHSTIGETPFRLTYGTEVVIPVELNELSWRTAYPLQEQNNSRALREELDVIDETRNFATIAESVVKKTSAQRYNKRLVPKRV</sequence>
<feature type="non-terminal residue" evidence="2">
    <location>
        <position position="1"/>
    </location>
</feature>
<dbReference type="SUPFAM" id="SSF53098">
    <property type="entry name" value="Ribonuclease H-like"/>
    <property type="match status" value="1"/>
</dbReference>
<reference evidence="2 3" key="1">
    <citation type="journal article" date="2018" name="Front. Plant Sci.">
        <title>Red Clover (Trifolium pratense) and Zigzag Clover (T. medium) - A Picture of Genomic Similarities and Differences.</title>
        <authorList>
            <person name="Dluhosova J."/>
            <person name="Istvanek J."/>
            <person name="Nedelnik J."/>
            <person name="Repkova J."/>
        </authorList>
    </citation>
    <scope>NUCLEOTIDE SEQUENCE [LARGE SCALE GENOMIC DNA]</scope>
    <source>
        <strain evidence="3">cv. 10/8</strain>
        <tissue evidence="2">Leaf</tissue>
    </source>
</reference>
<accession>A0A392PYD9</accession>